<dbReference type="InterPro" id="IPR012337">
    <property type="entry name" value="RNaseH-like_sf"/>
</dbReference>
<sequence length="256" mass="29905">MSSSKKRNKQTALFQSNKKNINDNSNLDFEEPQWIDLGFNKTSWVWKFCEVKTDSRAYCRHKNEDENEECGWNCVYNSQTSKYENIDDNNSLNNLATSQTSTNDQILSNFALDQDPTTKVFKPIKEATKWLSGQKYCILSLIFPTIQVLKYNYIVIEEDNKVSENETVEKETKEEDINDDTDNEEVDEPTRPNIDKIIKLVKNSIYNALFNYFDTPPDPALLASLLDPRFKRIKEWSENEKERAISLLTSEYNLFT</sequence>
<accession>A0A9N9IG75</accession>
<dbReference type="Proteomes" id="UP000789405">
    <property type="component" value="Unassembled WGS sequence"/>
</dbReference>
<reference evidence="2" key="1">
    <citation type="submission" date="2021-06" db="EMBL/GenBank/DDBJ databases">
        <authorList>
            <person name="Kallberg Y."/>
            <person name="Tangrot J."/>
            <person name="Rosling A."/>
        </authorList>
    </citation>
    <scope>NUCLEOTIDE SEQUENCE</scope>
    <source>
        <strain evidence="2">MA453B</strain>
    </source>
</reference>
<dbReference type="SUPFAM" id="SSF53098">
    <property type="entry name" value="Ribonuclease H-like"/>
    <property type="match status" value="1"/>
</dbReference>
<feature type="compositionally biased region" description="Acidic residues" evidence="1">
    <location>
        <begin position="176"/>
        <end position="187"/>
    </location>
</feature>
<feature type="region of interest" description="Disordered" evidence="1">
    <location>
        <begin position="163"/>
        <end position="189"/>
    </location>
</feature>
<name>A0A9N9IG75_9GLOM</name>
<dbReference type="OrthoDB" id="2357056at2759"/>
<dbReference type="AlphaFoldDB" id="A0A9N9IG75"/>
<keyword evidence="3" id="KW-1185">Reference proteome</keyword>
<gene>
    <name evidence="2" type="ORF">DERYTH_LOCUS15414</name>
</gene>
<protein>
    <submittedName>
        <fullName evidence="2">26636_t:CDS:1</fullName>
    </submittedName>
</protein>
<evidence type="ECO:0000313" key="3">
    <source>
        <dbReference type="Proteomes" id="UP000789405"/>
    </source>
</evidence>
<comment type="caution">
    <text evidence="2">The sequence shown here is derived from an EMBL/GenBank/DDBJ whole genome shotgun (WGS) entry which is preliminary data.</text>
</comment>
<feature type="compositionally biased region" description="Basic and acidic residues" evidence="1">
    <location>
        <begin position="163"/>
        <end position="175"/>
    </location>
</feature>
<evidence type="ECO:0000313" key="2">
    <source>
        <dbReference type="EMBL" id="CAG8734367.1"/>
    </source>
</evidence>
<evidence type="ECO:0000256" key="1">
    <source>
        <dbReference type="SAM" id="MobiDB-lite"/>
    </source>
</evidence>
<dbReference type="EMBL" id="CAJVPY010012473">
    <property type="protein sequence ID" value="CAG8734367.1"/>
    <property type="molecule type" value="Genomic_DNA"/>
</dbReference>
<feature type="non-terminal residue" evidence="2">
    <location>
        <position position="256"/>
    </location>
</feature>
<organism evidence="2 3">
    <name type="scientific">Dentiscutata erythropus</name>
    <dbReference type="NCBI Taxonomy" id="1348616"/>
    <lineage>
        <taxon>Eukaryota</taxon>
        <taxon>Fungi</taxon>
        <taxon>Fungi incertae sedis</taxon>
        <taxon>Mucoromycota</taxon>
        <taxon>Glomeromycotina</taxon>
        <taxon>Glomeromycetes</taxon>
        <taxon>Diversisporales</taxon>
        <taxon>Gigasporaceae</taxon>
        <taxon>Dentiscutata</taxon>
    </lineage>
</organism>
<proteinExistence type="predicted"/>